<protein>
    <submittedName>
        <fullName evidence="2">Uncharacterized protein</fullName>
    </submittedName>
</protein>
<name>A0A5B7JS15_PORTR</name>
<keyword evidence="3" id="KW-1185">Reference proteome</keyword>
<accession>A0A5B7JS15</accession>
<gene>
    <name evidence="2" type="ORF">E2C01_096195</name>
</gene>
<dbReference type="EMBL" id="VSRR010124014">
    <property type="protein sequence ID" value="MPD00702.1"/>
    <property type="molecule type" value="Genomic_DNA"/>
</dbReference>
<evidence type="ECO:0000313" key="3">
    <source>
        <dbReference type="Proteomes" id="UP000324222"/>
    </source>
</evidence>
<feature type="compositionally biased region" description="Pro residues" evidence="1">
    <location>
        <begin position="13"/>
        <end position="22"/>
    </location>
</feature>
<reference evidence="2 3" key="1">
    <citation type="submission" date="2019-05" db="EMBL/GenBank/DDBJ databases">
        <title>Another draft genome of Portunus trituberculatus and its Hox gene families provides insights of decapod evolution.</title>
        <authorList>
            <person name="Jeong J.-H."/>
            <person name="Song I."/>
            <person name="Kim S."/>
            <person name="Choi T."/>
            <person name="Kim D."/>
            <person name="Ryu S."/>
            <person name="Kim W."/>
        </authorList>
    </citation>
    <scope>NUCLEOTIDE SEQUENCE [LARGE SCALE GENOMIC DNA]</scope>
    <source>
        <tissue evidence="2">Muscle</tissue>
    </source>
</reference>
<evidence type="ECO:0000256" key="1">
    <source>
        <dbReference type="SAM" id="MobiDB-lite"/>
    </source>
</evidence>
<feature type="region of interest" description="Disordered" evidence="1">
    <location>
        <begin position="1"/>
        <end position="30"/>
    </location>
</feature>
<comment type="caution">
    <text evidence="2">The sequence shown here is derived from an EMBL/GenBank/DDBJ whole genome shotgun (WGS) entry which is preliminary data.</text>
</comment>
<dbReference type="AlphaFoldDB" id="A0A5B7JS15"/>
<evidence type="ECO:0000313" key="2">
    <source>
        <dbReference type="EMBL" id="MPD00702.1"/>
    </source>
</evidence>
<dbReference type="Proteomes" id="UP000324222">
    <property type="component" value="Unassembled WGS sequence"/>
</dbReference>
<proteinExistence type="predicted"/>
<organism evidence="2 3">
    <name type="scientific">Portunus trituberculatus</name>
    <name type="common">Swimming crab</name>
    <name type="synonym">Neptunus trituberculatus</name>
    <dbReference type="NCBI Taxonomy" id="210409"/>
    <lineage>
        <taxon>Eukaryota</taxon>
        <taxon>Metazoa</taxon>
        <taxon>Ecdysozoa</taxon>
        <taxon>Arthropoda</taxon>
        <taxon>Crustacea</taxon>
        <taxon>Multicrustacea</taxon>
        <taxon>Malacostraca</taxon>
        <taxon>Eumalacostraca</taxon>
        <taxon>Eucarida</taxon>
        <taxon>Decapoda</taxon>
        <taxon>Pleocyemata</taxon>
        <taxon>Brachyura</taxon>
        <taxon>Eubrachyura</taxon>
        <taxon>Portunoidea</taxon>
        <taxon>Portunidae</taxon>
        <taxon>Portuninae</taxon>
        <taxon>Portunus</taxon>
    </lineage>
</organism>
<sequence>MQIRRQTLTGLAPPAPRDPPPAVAAAGGGSSVPLPSSLCCLVAVFLLCGVLDSGVGQHSLFVMGDATRH</sequence>